<evidence type="ECO:0000256" key="2">
    <source>
        <dbReference type="ARBA" id="ARBA00022692"/>
    </source>
</evidence>
<evidence type="ECO:0000256" key="6">
    <source>
        <dbReference type="SAM" id="Phobius"/>
    </source>
</evidence>
<evidence type="ECO:0000256" key="4">
    <source>
        <dbReference type="ARBA" id="ARBA00023136"/>
    </source>
</evidence>
<dbReference type="SUPFAM" id="SSF69318">
    <property type="entry name" value="Integrin alpha N-terminal domain"/>
    <property type="match status" value="1"/>
</dbReference>
<accession>A0ABM1XJF2</accession>
<dbReference type="Gene3D" id="2.130.10.130">
    <property type="entry name" value="Integrin alpha, N-terminal"/>
    <property type="match status" value="1"/>
</dbReference>
<evidence type="ECO:0000256" key="1">
    <source>
        <dbReference type="ARBA" id="ARBA00004167"/>
    </source>
</evidence>
<proteinExistence type="predicted"/>
<keyword evidence="9" id="KW-1185">Reference proteome</keyword>
<feature type="compositionally biased region" description="Low complexity" evidence="5">
    <location>
        <begin position="898"/>
        <end position="909"/>
    </location>
</feature>
<feature type="domain" description="FAM234A/B beta-propeller" evidence="7">
    <location>
        <begin position="186"/>
        <end position="510"/>
    </location>
</feature>
<dbReference type="Proteomes" id="UP000069940">
    <property type="component" value="Unassembled WGS sequence"/>
</dbReference>
<keyword evidence="3 6" id="KW-1133">Transmembrane helix</keyword>
<dbReference type="Pfam" id="PF23727">
    <property type="entry name" value="Beta-prop_FAM234A_B"/>
    <property type="match status" value="1"/>
</dbReference>
<dbReference type="PANTHER" id="PTHR21419">
    <property type="match status" value="1"/>
</dbReference>
<reference evidence="8" key="2">
    <citation type="submission" date="2025-05" db="UniProtKB">
        <authorList>
            <consortium name="EnsemblMetazoa"/>
        </authorList>
    </citation>
    <scope>IDENTIFICATION</scope>
    <source>
        <strain evidence="8">Foshan</strain>
    </source>
</reference>
<sequence>MKPYQPSEKLVVRDSVSLSMDEELSDDVEDEVFIRDGRTCRTYEDRGAKRPLMAPRHRAGGKNSKSTSCGTSSPILKKYRRRRCWNCCEPFCYGLAAITVLIGLIVLAALLLTAFPQPLQKIRVWFHKESPFSGTAIQDKFDSLLYNGMGTGNDSVEIVPCTRITVQKVWTRVVARVNSESPLRKLDVNGDGVLDVIVGYGIDEMIDDTLGFIPRCTSLKTNLTDMCGGGLLALNGVNGETLWQRWTSFTIFSMKCAIDINSDGQSDCVAAGRGGLILAVDGRNGNILWELKDSSDLESYAGTSIDLYTINVVRDLNNDGIADVLAVHVEESLRAHGGHIKLISGATGIILKSIPTPYREEMFVPIQVLLGKDGSEQFLMVTGGQSSAGGIYTLNQENLMKFNSEKDFAPVLRINSSGFMVPAVLTDINGDSVQDIVVNSFNSTVFAFDGASKKQLWSYTIADSESISSIVPGHFDHDNVTDFMVKYNTGPGFPIYYYSQTMIINGSNGQPFLDNSVKDSGGSNSLLGGLSISQTGGGDFFLHWQLQCRDKFETTEEYQFVPESDIIQQSRADACMLRYNKSSVLKLYTINRHVEPPGAVIFSSDDLLIKLNETVSEQLREKFVAPIKHPKMKLKVKEDGRRASESQQTQVRMDKKLDLHSAPPAGEAEGVSGDVGVVMSGPKQVASELRKQKLREQMLNTNQIPETLEYEEDKKRKQKINLNNVYKKYTYNANDDGNLFNGDPDIYLPYDQVDSEARNPFLQNPVPPVQPMQPDYDYSAANEDIMQPDFQRPRYRNAGNRYSGGRDVRSKFGTFDDTDLRDTNLEEQVFNESNPNSQIVKKVLLNDEILEELKENGSSSKGSKETLWDLEMEKEAKEAINDVSALNFDYNKEKRQAESTISSTQSPSTTIPPPTTTESPPNENILPSIASTGLLLKSLSSTQTDPTIDYVFVMNIRESETYPPLLLEQDLTCVKDKLSAYRTYSNDDFHVLEKEFLVRCLEERLPNVKPSFQKYETQIIVTRLEIGCSCPDDLNPKREVCSKLHSYDQQRWTEYMGNAGNGVY</sequence>
<feature type="region of interest" description="Disordered" evidence="5">
    <location>
        <begin position="895"/>
        <end position="927"/>
    </location>
</feature>
<reference evidence="9" key="1">
    <citation type="journal article" date="2015" name="Proc. Natl. Acad. Sci. U.S.A.">
        <title>Genome sequence of the Asian Tiger mosquito, Aedes albopictus, reveals insights into its biology, genetics, and evolution.</title>
        <authorList>
            <person name="Chen X.G."/>
            <person name="Jiang X."/>
            <person name="Gu J."/>
            <person name="Xu M."/>
            <person name="Wu Y."/>
            <person name="Deng Y."/>
            <person name="Zhang C."/>
            <person name="Bonizzoni M."/>
            <person name="Dermauw W."/>
            <person name="Vontas J."/>
            <person name="Armbruster P."/>
            <person name="Huang X."/>
            <person name="Yang Y."/>
            <person name="Zhang H."/>
            <person name="He W."/>
            <person name="Peng H."/>
            <person name="Liu Y."/>
            <person name="Wu K."/>
            <person name="Chen J."/>
            <person name="Lirakis M."/>
            <person name="Topalis P."/>
            <person name="Van Leeuwen T."/>
            <person name="Hall A.B."/>
            <person name="Jiang X."/>
            <person name="Thorpe C."/>
            <person name="Mueller R.L."/>
            <person name="Sun C."/>
            <person name="Waterhouse R.M."/>
            <person name="Yan G."/>
            <person name="Tu Z.J."/>
            <person name="Fang X."/>
            <person name="James A.A."/>
        </authorList>
    </citation>
    <scope>NUCLEOTIDE SEQUENCE [LARGE SCALE GENOMIC DNA]</scope>
    <source>
        <strain evidence="9">Foshan</strain>
    </source>
</reference>
<feature type="region of interest" description="Disordered" evidence="5">
    <location>
        <begin position="636"/>
        <end position="677"/>
    </location>
</feature>
<dbReference type="GeneID" id="109410413"/>
<protein>
    <recommendedName>
        <fullName evidence="7">FAM234A/B beta-propeller domain-containing protein</fullName>
    </recommendedName>
</protein>
<comment type="subcellular location">
    <subcellularLocation>
        <location evidence="1">Membrane</location>
        <topology evidence="1">Single-pass membrane protein</topology>
    </subcellularLocation>
</comment>
<evidence type="ECO:0000313" key="8">
    <source>
        <dbReference type="EnsemblMetazoa" id="AALFPA23_000182.P39326"/>
    </source>
</evidence>
<evidence type="ECO:0000313" key="9">
    <source>
        <dbReference type="Proteomes" id="UP000069940"/>
    </source>
</evidence>
<dbReference type="PANTHER" id="PTHR21419:SF30">
    <property type="entry name" value="IG-LIKE DOMAIN-CONTAINING PROTEIN"/>
    <property type="match status" value="1"/>
</dbReference>
<evidence type="ECO:0000256" key="5">
    <source>
        <dbReference type="SAM" id="MobiDB-lite"/>
    </source>
</evidence>
<dbReference type="RefSeq" id="XP_019539508.2">
    <property type="nucleotide sequence ID" value="XM_019683963.3"/>
</dbReference>
<evidence type="ECO:0000256" key="3">
    <source>
        <dbReference type="ARBA" id="ARBA00022989"/>
    </source>
</evidence>
<dbReference type="InterPro" id="IPR028994">
    <property type="entry name" value="Integrin_alpha_N"/>
</dbReference>
<name>A0ABM1XJF2_AEDAL</name>
<dbReference type="EnsemblMetazoa" id="AALFPA23_000182.R39326">
    <property type="protein sequence ID" value="AALFPA23_000182.P39326"/>
    <property type="gene ID" value="AALFPA23_000182"/>
</dbReference>
<feature type="transmembrane region" description="Helical" evidence="6">
    <location>
        <begin position="91"/>
        <end position="115"/>
    </location>
</feature>
<keyword evidence="2 6" id="KW-0812">Transmembrane</keyword>
<dbReference type="InterPro" id="IPR045232">
    <property type="entry name" value="FAM234"/>
</dbReference>
<evidence type="ECO:0000259" key="7">
    <source>
        <dbReference type="Pfam" id="PF23727"/>
    </source>
</evidence>
<keyword evidence="4 6" id="KW-0472">Membrane</keyword>
<dbReference type="InterPro" id="IPR055409">
    <property type="entry name" value="Beta-prop_FAM234A_B"/>
</dbReference>
<organism evidence="8 9">
    <name type="scientific">Aedes albopictus</name>
    <name type="common">Asian tiger mosquito</name>
    <name type="synonym">Stegomyia albopicta</name>
    <dbReference type="NCBI Taxonomy" id="7160"/>
    <lineage>
        <taxon>Eukaryota</taxon>
        <taxon>Metazoa</taxon>
        <taxon>Ecdysozoa</taxon>
        <taxon>Arthropoda</taxon>
        <taxon>Hexapoda</taxon>
        <taxon>Insecta</taxon>
        <taxon>Pterygota</taxon>
        <taxon>Neoptera</taxon>
        <taxon>Endopterygota</taxon>
        <taxon>Diptera</taxon>
        <taxon>Nematocera</taxon>
        <taxon>Culicoidea</taxon>
        <taxon>Culicidae</taxon>
        <taxon>Culicinae</taxon>
        <taxon>Aedini</taxon>
        <taxon>Aedes</taxon>
        <taxon>Stegomyia</taxon>
    </lineage>
</organism>